<evidence type="ECO:0000256" key="2">
    <source>
        <dbReference type="ARBA" id="ARBA00022692"/>
    </source>
</evidence>
<evidence type="ECO:0000313" key="7">
    <source>
        <dbReference type="EMBL" id="MBF9234417.1"/>
    </source>
</evidence>
<keyword evidence="7" id="KW-0436">Ligase</keyword>
<dbReference type="InterPro" id="IPR051533">
    <property type="entry name" value="WaaL-like"/>
</dbReference>
<proteinExistence type="predicted"/>
<feature type="transmembrane region" description="Helical" evidence="5">
    <location>
        <begin position="384"/>
        <end position="407"/>
    </location>
</feature>
<dbReference type="PANTHER" id="PTHR37422">
    <property type="entry name" value="TEICHURONIC ACID BIOSYNTHESIS PROTEIN TUAE"/>
    <property type="match status" value="1"/>
</dbReference>
<keyword evidence="3 5" id="KW-1133">Transmembrane helix</keyword>
<dbReference type="RefSeq" id="WP_196272404.1">
    <property type="nucleotide sequence ID" value="NZ_JADQDO010000006.1"/>
</dbReference>
<feature type="domain" description="O-antigen ligase-related" evidence="6">
    <location>
        <begin position="253"/>
        <end position="392"/>
    </location>
</feature>
<feature type="transmembrane region" description="Helical" evidence="5">
    <location>
        <begin position="62"/>
        <end position="80"/>
    </location>
</feature>
<evidence type="ECO:0000259" key="6">
    <source>
        <dbReference type="Pfam" id="PF04932"/>
    </source>
</evidence>
<protein>
    <submittedName>
        <fullName evidence="7">O-antigen ligase family protein</fullName>
    </submittedName>
</protein>
<feature type="transmembrane region" description="Helical" evidence="5">
    <location>
        <begin position="146"/>
        <end position="166"/>
    </location>
</feature>
<evidence type="ECO:0000256" key="3">
    <source>
        <dbReference type="ARBA" id="ARBA00022989"/>
    </source>
</evidence>
<evidence type="ECO:0000256" key="1">
    <source>
        <dbReference type="ARBA" id="ARBA00004141"/>
    </source>
</evidence>
<feature type="transmembrane region" description="Helical" evidence="5">
    <location>
        <begin position="12"/>
        <end position="30"/>
    </location>
</feature>
<dbReference type="PANTHER" id="PTHR37422:SF13">
    <property type="entry name" value="LIPOPOLYSACCHARIDE BIOSYNTHESIS PROTEIN PA4999-RELATED"/>
    <property type="match status" value="1"/>
</dbReference>
<sequence>MTLTQRLDRLGLRGMPLLIAIGWVATLATTEGSDAPVYYAPLLALVAGLIGIGLIHAIDRQARATALLFVFVLFALNLSFRQRGLGVTGLDWQNGVKFATWSVLITVGLARWREIVPLLKKSLLVLGCAYGCVALASASWSEVPAYTGASAVGIFAYIILACIVMIDLGTDGALRIVVWTLGAYVALGLLATFIVPETAWMPPSVVETVYRLRGLSGHPNVFAQQIGVFVTMTVIARRLGLLPRLSFLALIGTGVIALVLTGSRTTLLAVFIAWGLIVARENRYGPVLALATLGGLAAIFLTAAIGGLADASAYLQEFSRTGSESEIFTLTGRTEVWQVAWDLFLQKPLFGWGFNGTEELLSSRMSASFTGSAVNAHNMYLQSLVSLGILGSLPGFCIILIFVTRLFTAPEPTRDRFTLFMLIVGMGEVEIFASPVLLTLMFFFFIAREACRDRQRLTATRIEVCGKE</sequence>
<comment type="subcellular location">
    <subcellularLocation>
        <location evidence="1">Membrane</location>
        <topology evidence="1">Multi-pass membrane protein</topology>
    </subcellularLocation>
</comment>
<feature type="transmembrane region" description="Helical" evidence="5">
    <location>
        <begin position="36"/>
        <end position="55"/>
    </location>
</feature>
<name>A0A931BNH6_9HYPH</name>
<feature type="transmembrane region" description="Helical" evidence="5">
    <location>
        <begin position="287"/>
        <end position="309"/>
    </location>
</feature>
<dbReference type="GO" id="GO:0016874">
    <property type="term" value="F:ligase activity"/>
    <property type="evidence" value="ECO:0007669"/>
    <property type="project" value="UniProtKB-KW"/>
</dbReference>
<reference evidence="7" key="1">
    <citation type="submission" date="2020-11" db="EMBL/GenBank/DDBJ databases">
        <authorList>
            <person name="Kim M.K."/>
        </authorList>
    </citation>
    <scope>NUCLEOTIDE SEQUENCE</scope>
    <source>
        <strain evidence="7">BT350</strain>
    </source>
</reference>
<feature type="transmembrane region" description="Helical" evidence="5">
    <location>
        <begin position="247"/>
        <end position="275"/>
    </location>
</feature>
<evidence type="ECO:0000256" key="5">
    <source>
        <dbReference type="SAM" id="Phobius"/>
    </source>
</evidence>
<comment type="caution">
    <text evidence="7">The sequence shown here is derived from an EMBL/GenBank/DDBJ whole genome shotgun (WGS) entry which is preliminary data.</text>
</comment>
<feature type="transmembrane region" description="Helical" evidence="5">
    <location>
        <begin position="419"/>
        <end position="447"/>
    </location>
</feature>
<feature type="transmembrane region" description="Helical" evidence="5">
    <location>
        <begin position="122"/>
        <end position="140"/>
    </location>
</feature>
<evidence type="ECO:0000256" key="4">
    <source>
        <dbReference type="ARBA" id="ARBA00023136"/>
    </source>
</evidence>
<keyword evidence="2 5" id="KW-0812">Transmembrane</keyword>
<dbReference type="EMBL" id="JADQDO010000006">
    <property type="protein sequence ID" value="MBF9234417.1"/>
    <property type="molecule type" value="Genomic_DNA"/>
</dbReference>
<dbReference type="AlphaFoldDB" id="A0A931BNH6"/>
<feature type="transmembrane region" description="Helical" evidence="5">
    <location>
        <begin position="173"/>
        <end position="195"/>
    </location>
</feature>
<dbReference type="Proteomes" id="UP000599312">
    <property type="component" value="Unassembled WGS sequence"/>
</dbReference>
<dbReference type="InterPro" id="IPR007016">
    <property type="entry name" value="O-antigen_ligase-rel_domated"/>
</dbReference>
<keyword evidence="8" id="KW-1185">Reference proteome</keyword>
<dbReference type="GO" id="GO:0016020">
    <property type="term" value="C:membrane"/>
    <property type="evidence" value="ECO:0007669"/>
    <property type="project" value="UniProtKB-SubCell"/>
</dbReference>
<gene>
    <name evidence="7" type="ORF">I2H38_13635</name>
</gene>
<accession>A0A931BNH6</accession>
<organism evidence="7 8">
    <name type="scientific">Microvirga alba</name>
    <dbReference type="NCBI Taxonomy" id="2791025"/>
    <lineage>
        <taxon>Bacteria</taxon>
        <taxon>Pseudomonadati</taxon>
        <taxon>Pseudomonadota</taxon>
        <taxon>Alphaproteobacteria</taxon>
        <taxon>Hyphomicrobiales</taxon>
        <taxon>Methylobacteriaceae</taxon>
        <taxon>Microvirga</taxon>
    </lineage>
</organism>
<keyword evidence="4 5" id="KW-0472">Membrane</keyword>
<dbReference type="Pfam" id="PF04932">
    <property type="entry name" value="Wzy_C"/>
    <property type="match status" value="1"/>
</dbReference>
<evidence type="ECO:0000313" key="8">
    <source>
        <dbReference type="Proteomes" id="UP000599312"/>
    </source>
</evidence>
<feature type="transmembrane region" description="Helical" evidence="5">
    <location>
        <begin position="215"/>
        <end position="235"/>
    </location>
</feature>